<proteinExistence type="inferred from homology"/>
<dbReference type="GO" id="GO:0008253">
    <property type="term" value="F:5'-nucleotidase activity"/>
    <property type="evidence" value="ECO:0007669"/>
    <property type="project" value="InterPro"/>
</dbReference>
<dbReference type="PANTHER" id="PTHR16504:SF4">
    <property type="entry name" value="5'(3')-DEOXYRIBONUCLEOTIDASE"/>
    <property type="match status" value="1"/>
</dbReference>
<sequence>MTENLLKIKKAQTEAHKLNDPELFEQVLQDLLTLSAEEAEDLHGAKLVRIDCYRMLERWAEMVAYSGELIASGRNEEPLVYLGLATGLWKQGKGEKAKQVLEKALGRWPLDHNLQGLLETIEGADCSLDTESRSRKIVYVDMDGVMCDYSGSYFEALRLRLEIEYPQSVPGFFSDLPPIDGAIKAVNKLRKHSDLYVLTAPSTRNPACYSEKRIWIEKHFGYQFTKKLIICPNKFLLIGDYLIDDHVSGKEQEGFKGQLIQFGSCRYADWNTVVEYLLEKIL</sequence>
<gene>
    <name evidence="2" type="ORF">JIN87_01940</name>
</gene>
<comment type="caution">
    <text evidence="2">The sequence shown here is derived from an EMBL/GenBank/DDBJ whole genome shotgun (WGS) entry which is preliminary data.</text>
</comment>
<dbReference type="Gene3D" id="3.40.50.1000">
    <property type="entry name" value="HAD superfamily/HAD-like"/>
    <property type="match status" value="1"/>
</dbReference>
<comment type="similarity">
    <text evidence="1">Belongs to the 5'(3')-deoxyribonucleotidase family.</text>
</comment>
<protein>
    <submittedName>
        <fullName evidence="2">Uncharacterized protein</fullName>
    </submittedName>
</protein>
<reference evidence="2" key="1">
    <citation type="submission" date="2021-01" db="EMBL/GenBank/DDBJ databases">
        <title>Modified the classification status of verrucomicrobia.</title>
        <authorList>
            <person name="Feng X."/>
        </authorList>
    </citation>
    <scope>NUCLEOTIDE SEQUENCE</scope>
    <source>
        <strain evidence="2">KCTC 13126</strain>
    </source>
</reference>
<dbReference type="GO" id="GO:0009223">
    <property type="term" value="P:pyrimidine deoxyribonucleotide catabolic process"/>
    <property type="evidence" value="ECO:0007669"/>
    <property type="project" value="TreeGrafter"/>
</dbReference>
<dbReference type="InterPro" id="IPR023214">
    <property type="entry name" value="HAD_sf"/>
</dbReference>
<evidence type="ECO:0000256" key="1">
    <source>
        <dbReference type="ARBA" id="ARBA00009589"/>
    </source>
</evidence>
<dbReference type="Gene3D" id="1.25.40.10">
    <property type="entry name" value="Tetratricopeptide repeat domain"/>
    <property type="match status" value="1"/>
</dbReference>
<dbReference type="EMBL" id="JAENIL010000003">
    <property type="protein sequence ID" value="MBK1875606.1"/>
    <property type="molecule type" value="Genomic_DNA"/>
</dbReference>
<name>A0A934RSL0_9BACT</name>
<accession>A0A934RSL0</accession>
<dbReference type="InterPro" id="IPR036412">
    <property type="entry name" value="HAD-like_sf"/>
</dbReference>
<dbReference type="InterPro" id="IPR010708">
    <property type="entry name" value="5'(3')-deoxyribonucleotidase"/>
</dbReference>
<dbReference type="AlphaFoldDB" id="A0A934RSL0"/>
<keyword evidence="3" id="KW-1185">Reference proteome</keyword>
<organism evidence="2 3">
    <name type="scientific">Pelagicoccus mobilis</name>
    <dbReference type="NCBI Taxonomy" id="415221"/>
    <lineage>
        <taxon>Bacteria</taxon>
        <taxon>Pseudomonadati</taxon>
        <taxon>Verrucomicrobiota</taxon>
        <taxon>Opitutia</taxon>
        <taxon>Puniceicoccales</taxon>
        <taxon>Pelagicoccaceae</taxon>
        <taxon>Pelagicoccus</taxon>
    </lineage>
</organism>
<dbReference type="Proteomes" id="UP000617628">
    <property type="component" value="Unassembled WGS sequence"/>
</dbReference>
<dbReference type="SUPFAM" id="SSF48452">
    <property type="entry name" value="TPR-like"/>
    <property type="match status" value="1"/>
</dbReference>
<dbReference type="PANTHER" id="PTHR16504">
    <property type="entry name" value="5'(3')-DEOXYRIBONUCLEOTIDASE"/>
    <property type="match status" value="1"/>
</dbReference>
<dbReference type="SUPFAM" id="SSF56784">
    <property type="entry name" value="HAD-like"/>
    <property type="match status" value="1"/>
</dbReference>
<dbReference type="InterPro" id="IPR011990">
    <property type="entry name" value="TPR-like_helical_dom_sf"/>
</dbReference>
<dbReference type="Pfam" id="PF06941">
    <property type="entry name" value="NT5C"/>
    <property type="match status" value="1"/>
</dbReference>
<dbReference type="RefSeq" id="WP_200353824.1">
    <property type="nucleotide sequence ID" value="NZ_JAENIL010000003.1"/>
</dbReference>
<evidence type="ECO:0000313" key="2">
    <source>
        <dbReference type="EMBL" id="MBK1875606.1"/>
    </source>
</evidence>
<evidence type="ECO:0000313" key="3">
    <source>
        <dbReference type="Proteomes" id="UP000617628"/>
    </source>
</evidence>